<gene>
    <name evidence="2" type="ORF">HUT08_22655</name>
</gene>
<protein>
    <recommendedName>
        <fullName evidence="4">Secreted protein</fullName>
    </recommendedName>
</protein>
<proteinExistence type="predicted"/>
<reference evidence="2 3" key="1">
    <citation type="submission" date="2020-06" db="EMBL/GenBank/DDBJ databases">
        <title>Genome mining for natural products.</title>
        <authorList>
            <person name="Zhang B."/>
            <person name="Shi J."/>
            <person name="Ge H."/>
        </authorList>
    </citation>
    <scope>NUCLEOTIDE SEQUENCE [LARGE SCALE GENOMIC DNA]</scope>
    <source>
        <strain evidence="2 3">NA00687</strain>
    </source>
</reference>
<evidence type="ECO:0000256" key="1">
    <source>
        <dbReference type="SAM" id="SignalP"/>
    </source>
</evidence>
<feature type="signal peptide" evidence="1">
    <location>
        <begin position="1"/>
        <end position="31"/>
    </location>
</feature>
<evidence type="ECO:0008006" key="4">
    <source>
        <dbReference type="Google" id="ProtNLM"/>
    </source>
</evidence>
<dbReference type="Proteomes" id="UP000509303">
    <property type="component" value="Chromosome"/>
</dbReference>
<sequence length="92" mass="9525">MKELALRMGGPLAAATVVVAGMLTMAPSAQATPADCETFLRSHHYVVGKMVKVSCKAAESGTGLSKTVCKVKLKELGVKSRDADTACGLSSR</sequence>
<organism evidence="2 3">
    <name type="scientific">Streptomyces buecherae</name>
    <dbReference type="NCBI Taxonomy" id="2763006"/>
    <lineage>
        <taxon>Bacteria</taxon>
        <taxon>Bacillati</taxon>
        <taxon>Actinomycetota</taxon>
        <taxon>Actinomycetes</taxon>
        <taxon>Kitasatosporales</taxon>
        <taxon>Streptomycetaceae</taxon>
        <taxon>Streptomyces</taxon>
    </lineage>
</organism>
<evidence type="ECO:0000313" key="2">
    <source>
        <dbReference type="EMBL" id="QKW51869.1"/>
    </source>
</evidence>
<dbReference type="EMBL" id="CP054929">
    <property type="protein sequence ID" value="QKW51869.1"/>
    <property type="molecule type" value="Genomic_DNA"/>
</dbReference>
<dbReference type="RefSeq" id="WP_176163576.1">
    <property type="nucleotide sequence ID" value="NZ_CP054929.1"/>
</dbReference>
<keyword evidence="1" id="KW-0732">Signal</keyword>
<evidence type="ECO:0000313" key="3">
    <source>
        <dbReference type="Proteomes" id="UP000509303"/>
    </source>
</evidence>
<name>A0A7H8NBI2_9ACTN</name>
<keyword evidence="3" id="KW-1185">Reference proteome</keyword>
<accession>A0A7H8NBI2</accession>
<feature type="chain" id="PRO_5028994456" description="Secreted protein" evidence="1">
    <location>
        <begin position="32"/>
        <end position="92"/>
    </location>
</feature>
<dbReference type="AlphaFoldDB" id="A0A7H8NBI2"/>